<proteinExistence type="predicted"/>
<gene>
    <name evidence="2" type="ORF">HMPREF3293_00798</name>
</gene>
<feature type="transmembrane region" description="Helical" evidence="1">
    <location>
        <begin position="142"/>
        <end position="166"/>
    </location>
</feature>
<protein>
    <submittedName>
        <fullName evidence="2">Uncharacterized protein</fullName>
    </submittedName>
</protein>
<reference evidence="2 3" key="1">
    <citation type="submission" date="2016-02" db="EMBL/GenBank/DDBJ databases">
        <authorList>
            <person name="Wen L."/>
            <person name="He K."/>
            <person name="Yang H."/>
        </authorList>
    </citation>
    <scope>NUCLEOTIDE SEQUENCE [LARGE SCALE GENOMIC DNA]</scope>
    <source>
        <strain evidence="2 3">DSM 22607</strain>
    </source>
</reference>
<evidence type="ECO:0000313" key="3">
    <source>
        <dbReference type="Proteomes" id="UP000070366"/>
    </source>
</evidence>
<comment type="caution">
    <text evidence="2">The sequence shown here is derived from an EMBL/GenBank/DDBJ whole genome shotgun (WGS) entry which is preliminary data.</text>
</comment>
<dbReference type="KEGG" id="cmiu:B1H56_14190"/>
<keyword evidence="3" id="KW-1185">Reference proteome</keyword>
<evidence type="ECO:0000256" key="1">
    <source>
        <dbReference type="SAM" id="Phobius"/>
    </source>
</evidence>
<keyword evidence="1" id="KW-0472">Membrane</keyword>
<dbReference type="RefSeq" id="WP_066523029.1">
    <property type="nucleotide sequence ID" value="NZ_CABMOF010000012.1"/>
</dbReference>
<dbReference type="OrthoDB" id="2052735at2"/>
<dbReference type="Proteomes" id="UP000070366">
    <property type="component" value="Unassembled WGS sequence"/>
</dbReference>
<feature type="transmembrane region" description="Helical" evidence="1">
    <location>
        <begin position="20"/>
        <end position="39"/>
    </location>
</feature>
<organism evidence="2 3">
    <name type="scientific">Christensenella minuta</name>
    <dbReference type="NCBI Taxonomy" id="626937"/>
    <lineage>
        <taxon>Bacteria</taxon>
        <taxon>Bacillati</taxon>
        <taxon>Bacillota</taxon>
        <taxon>Clostridia</taxon>
        <taxon>Christensenellales</taxon>
        <taxon>Christensenellaceae</taxon>
        <taxon>Christensenella</taxon>
    </lineage>
</organism>
<feature type="transmembrane region" description="Helical" evidence="1">
    <location>
        <begin position="196"/>
        <end position="214"/>
    </location>
</feature>
<feature type="transmembrane region" description="Helical" evidence="1">
    <location>
        <begin position="112"/>
        <end position="136"/>
    </location>
</feature>
<dbReference type="AlphaFoldDB" id="A0A136Q6X4"/>
<keyword evidence="1" id="KW-0812">Transmembrane</keyword>
<name>A0A136Q6X4_9FIRM</name>
<keyword evidence="1" id="KW-1133">Transmembrane helix</keyword>
<dbReference type="STRING" id="626937.HMPREF3293_00798"/>
<evidence type="ECO:0000313" key="2">
    <source>
        <dbReference type="EMBL" id="KXK66392.1"/>
    </source>
</evidence>
<dbReference type="EMBL" id="LSZW01000046">
    <property type="protein sequence ID" value="KXK66392.1"/>
    <property type="molecule type" value="Genomic_DNA"/>
</dbReference>
<sequence length="219" mass="23957">MKNSMDYMDRVHRTGRISMIIIVILLLMVPILLCLQSGVWPQGDWILSGMLAVGMIYLPIGVIEVLNYSPLIGSGGTYLAFITGNISNMKLPCAVNALEVTKTNVNTKEGEVISTISIAVSTIVTTVIVGAGVLLILPFKDFMITTLAPISEYILPSIFGALGVVFISKSWKLSIVPLLLMTLLFIFVIKDDSIRAVFVPVASLISIVCARFMYKKQWV</sequence>
<feature type="transmembrane region" description="Helical" evidence="1">
    <location>
        <begin position="173"/>
        <end position="190"/>
    </location>
</feature>
<accession>A0A136Q6X4</accession>